<dbReference type="AlphaFoldDB" id="A0A151M0K6"/>
<evidence type="ECO:0000313" key="2">
    <source>
        <dbReference type="Proteomes" id="UP000050525"/>
    </source>
</evidence>
<keyword evidence="2" id="KW-1185">Reference proteome</keyword>
<protein>
    <recommendedName>
        <fullName evidence="3">Craniofacial development protein 2-like</fullName>
    </recommendedName>
</protein>
<reference evidence="1 2" key="1">
    <citation type="journal article" date="2012" name="Genome Biol.">
        <title>Sequencing three crocodilian genomes to illuminate the evolution of archosaurs and amniotes.</title>
        <authorList>
            <person name="St John J.A."/>
            <person name="Braun E.L."/>
            <person name="Isberg S.R."/>
            <person name="Miles L.G."/>
            <person name="Chong A.Y."/>
            <person name="Gongora J."/>
            <person name="Dalzell P."/>
            <person name="Moran C."/>
            <person name="Bed'hom B."/>
            <person name="Abzhanov A."/>
            <person name="Burgess S.C."/>
            <person name="Cooksey A.M."/>
            <person name="Castoe T.A."/>
            <person name="Crawford N.G."/>
            <person name="Densmore L.D."/>
            <person name="Drew J.C."/>
            <person name="Edwards S.V."/>
            <person name="Faircloth B.C."/>
            <person name="Fujita M.K."/>
            <person name="Greenwold M.J."/>
            <person name="Hoffmann F.G."/>
            <person name="Howard J.M."/>
            <person name="Iguchi T."/>
            <person name="Janes D.E."/>
            <person name="Khan S.Y."/>
            <person name="Kohno S."/>
            <person name="de Koning A.J."/>
            <person name="Lance S.L."/>
            <person name="McCarthy F.M."/>
            <person name="McCormack J.E."/>
            <person name="Merchant M.E."/>
            <person name="Peterson D.G."/>
            <person name="Pollock D.D."/>
            <person name="Pourmand N."/>
            <person name="Raney B.J."/>
            <person name="Roessler K.A."/>
            <person name="Sanford J.R."/>
            <person name="Sawyer R.H."/>
            <person name="Schmidt C.J."/>
            <person name="Triplett E.W."/>
            <person name="Tuberville T.D."/>
            <person name="Venegas-Anaya M."/>
            <person name="Howard J.T."/>
            <person name="Jarvis E.D."/>
            <person name="Guillette L.J.Jr."/>
            <person name="Glenn T.C."/>
            <person name="Green R.E."/>
            <person name="Ray D.A."/>
        </authorList>
    </citation>
    <scope>NUCLEOTIDE SEQUENCE [LARGE SCALE GENOMIC DNA]</scope>
    <source>
        <strain evidence="1">KSC_2009_1</strain>
    </source>
</reference>
<dbReference type="EMBL" id="AKHW03006853">
    <property type="protein sequence ID" value="KYO17996.1"/>
    <property type="molecule type" value="Genomic_DNA"/>
</dbReference>
<evidence type="ECO:0000313" key="1">
    <source>
        <dbReference type="EMBL" id="KYO17996.1"/>
    </source>
</evidence>
<evidence type="ECO:0008006" key="3">
    <source>
        <dbReference type="Google" id="ProtNLM"/>
    </source>
</evidence>
<comment type="caution">
    <text evidence="1">The sequence shown here is derived from an EMBL/GenBank/DDBJ whole genome shotgun (WGS) entry which is preliminary data.</text>
</comment>
<gene>
    <name evidence="1" type="ORF">Y1Q_0011609</name>
</gene>
<dbReference type="Proteomes" id="UP000050525">
    <property type="component" value="Unassembled WGS sequence"/>
</dbReference>
<proteinExistence type="predicted"/>
<organism evidence="1 2">
    <name type="scientific">Alligator mississippiensis</name>
    <name type="common">American alligator</name>
    <dbReference type="NCBI Taxonomy" id="8496"/>
    <lineage>
        <taxon>Eukaryota</taxon>
        <taxon>Metazoa</taxon>
        <taxon>Chordata</taxon>
        <taxon>Craniata</taxon>
        <taxon>Vertebrata</taxon>
        <taxon>Euteleostomi</taxon>
        <taxon>Archelosauria</taxon>
        <taxon>Archosauria</taxon>
        <taxon>Crocodylia</taxon>
        <taxon>Alligatoridae</taxon>
        <taxon>Alligatorinae</taxon>
        <taxon>Alligator</taxon>
    </lineage>
</organism>
<name>A0A151M0K6_ALLMI</name>
<dbReference type="Gene3D" id="3.60.10.10">
    <property type="entry name" value="Endonuclease/exonuclease/phosphatase"/>
    <property type="match status" value="1"/>
</dbReference>
<sequence length="108" mass="12379">MERFYSNLNNALASIPREKVILLNNFNARVGRDHKIWSKTIDKNGMGKANANGILLLTKCAQHSLIMMNTVFCQKDQLKTNWRHPSKCWILHLKEAKCLTLGQGNRTI</sequence>
<accession>A0A151M0K6</accession>
<dbReference type="STRING" id="8496.A0A151M0K6"/>
<dbReference type="InterPro" id="IPR036691">
    <property type="entry name" value="Endo/exonu/phosph_ase_sf"/>
</dbReference>